<name>A0A1C7MUC3_GRIFR</name>
<keyword evidence="2" id="KW-0963">Cytoplasm</keyword>
<dbReference type="InterPro" id="IPR011989">
    <property type="entry name" value="ARM-like"/>
</dbReference>
<dbReference type="Gene3D" id="1.25.10.10">
    <property type="entry name" value="Leucine-rich Repeat Variant"/>
    <property type="match status" value="1"/>
</dbReference>
<evidence type="ECO:0000259" key="4">
    <source>
        <dbReference type="Pfam" id="PF11701"/>
    </source>
</evidence>
<evidence type="ECO:0000313" key="6">
    <source>
        <dbReference type="Proteomes" id="UP000092993"/>
    </source>
</evidence>
<dbReference type="OrthoDB" id="199930at2759"/>
<gene>
    <name evidence="5" type="primary">Unc45a</name>
    <name evidence="5" type="ORF">A0H81_01574</name>
</gene>
<feature type="compositionally biased region" description="Polar residues" evidence="3">
    <location>
        <begin position="318"/>
        <end position="327"/>
    </location>
</feature>
<dbReference type="GO" id="GO:0005737">
    <property type="term" value="C:cytoplasm"/>
    <property type="evidence" value="ECO:0007669"/>
    <property type="project" value="UniProtKB-SubCell"/>
</dbReference>
<dbReference type="SUPFAM" id="SSF48371">
    <property type="entry name" value="ARM repeat"/>
    <property type="match status" value="1"/>
</dbReference>
<dbReference type="PANTHER" id="PTHR45994">
    <property type="entry name" value="FI21225P1"/>
    <property type="match status" value="1"/>
</dbReference>
<dbReference type="STRING" id="5627.A0A1C7MUC3"/>
<reference evidence="5 6" key="1">
    <citation type="submission" date="2016-03" db="EMBL/GenBank/DDBJ databases">
        <title>Whole genome sequencing of Grifola frondosa 9006-11.</title>
        <authorList>
            <person name="Min B."/>
            <person name="Park H."/>
            <person name="Kim J.-G."/>
            <person name="Cho H."/>
            <person name="Oh Y.-L."/>
            <person name="Kong W.-S."/>
            <person name="Choi I.-G."/>
        </authorList>
    </citation>
    <scope>NUCLEOTIDE SEQUENCE [LARGE SCALE GENOMIC DNA]</scope>
    <source>
        <strain evidence="5 6">9006-11</strain>
    </source>
</reference>
<comment type="subcellular location">
    <subcellularLocation>
        <location evidence="1">Cytoplasm</location>
    </subcellularLocation>
</comment>
<sequence length="697" mass="74092">MTALDADLDNLLKKSQDKACTTLLPDELSLLINVFLPSNTLLIRSKAYIVLSACCQRLRSDAPTPDAGTESICSILRQPVTSRLADMVENELLAGLSFLSALFEVDWQSAAAIFQQDGVADGVADSVDLFPTVPSISRAVAHLLGRASGHKACRALVSSEQLLWLECKARQTEDSELRAAAAVALVKLSKGAGADAAEVGGAQKQGAGAGDEDLVKLMKGLVVDGHDTSSLGDAIEGLAYMSTDSSVKEVLSKDPSFLSKLFSFIPRRKGATSQSLEDMAVSPIYGAVVIISNLCAYRPRLTEEEAQMAKLRRMAKTSGGQSQNLDESNPLEDEEHVRARGRRLIKAGVVDALTAAVRATESRAVRLAAGKAFLCLVQDRENRGKVLQSGGAKSLMLIIQGCLPASDPALQSNKVPDLDASDIEPIQALAKLAITASPVQVFGPNEGALYDAIRPFSLMLVHPNSNLLQRFEALMALTNLSSQSAEGATRIARAEGLLNKVELLMLEEHTLVRRAATELVCNLVAGCEEMFDKYGGTKTSASASKLQVLVALCDIDDLPTRLAASGALATLTSSPDACETLLELQRERHRVLPILGRLIDPSIVSAPEGDDDNEVVEIGGEADPGLIHRGVICVRNLFLGVGDASAQELAMDADHVGLVRALVETVKNCAGNISSPLLKPSAEALKWLLERGIKISP</sequence>
<feature type="region of interest" description="Disordered" evidence="3">
    <location>
        <begin position="313"/>
        <end position="336"/>
    </location>
</feature>
<dbReference type="Pfam" id="PF11701">
    <property type="entry name" value="UNC45-central"/>
    <property type="match status" value="1"/>
</dbReference>
<dbReference type="EMBL" id="LUGG01000001">
    <property type="protein sequence ID" value="OBZ80016.1"/>
    <property type="molecule type" value="Genomic_DNA"/>
</dbReference>
<feature type="domain" description="UNC-45/Cro1/She4 central" evidence="4">
    <location>
        <begin position="28"/>
        <end position="188"/>
    </location>
</feature>
<dbReference type="InterPro" id="IPR024660">
    <property type="entry name" value="UCS_central_dom"/>
</dbReference>
<organism evidence="5 6">
    <name type="scientific">Grifola frondosa</name>
    <name type="common">Maitake</name>
    <name type="synonym">Polyporus frondosus</name>
    <dbReference type="NCBI Taxonomy" id="5627"/>
    <lineage>
        <taxon>Eukaryota</taxon>
        <taxon>Fungi</taxon>
        <taxon>Dikarya</taxon>
        <taxon>Basidiomycota</taxon>
        <taxon>Agaricomycotina</taxon>
        <taxon>Agaricomycetes</taxon>
        <taxon>Polyporales</taxon>
        <taxon>Grifolaceae</taxon>
        <taxon>Grifola</taxon>
    </lineage>
</organism>
<evidence type="ECO:0000256" key="2">
    <source>
        <dbReference type="ARBA" id="ARBA00022490"/>
    </source>
</evidence>
<evidence type="ECO:0000313" key="5">
    <source>
        <dbReference type="EMBL" id="OBZ80016.1"/>
    </source>
</evidence>
<accession>A0A1C7MUC3</accession>
<comment type="caution">
    <text evidence="5">The sequence shown here is derived from an EMBL/GenBank/DDBJ whole genome shotgun (WGS) entry which is preliminary data.</text>
</comment>
<dbReference type="GO" id="GO:0051879">
    <property type="term" value="F:Hsp90 protein binding"/>
    <property type="evidence" value="ECO:0007669"/>
    <property type="project" value="TreeGrafter"/>
</dbReference>
<dbReference type="OMA" id="VCNLMTC"/>
<dbReference type="InterPro" id="IPR016024">
    <property type="entry name" value="ARM-type_fold"/>
</dbReference>
<dbReference type="AlphaFoldDB" id="A0A1C7MUC3"/>
<dbReference type="Proteomes" id="UP000092993">
    <property type="component" value="Unassembled WGS sequence"/>
</dbReference>
<evidence type="ECO:0000256" key="1">
    <source>
        <dbReference type="ARBA" id="ARBA00004496"/>
    </source>
</evidence>
<protein>
    <submittedName>
        <fullName evidence="5">Protein unc-45 A</fullName>
    </submittedName>
</protein>
<dbReference type="PANTHER" id="PTHR45994:SF1">
    <property type="entry name" value="FI21225P1"/>
    <property type="match status" value="1"/>
</dbReference>
<evidence type="ECO:0000256" key="3">
    <source>
        <dbReference type="SAM" id="MobiDB-lite"/>
    </source>
</evidence>
<proteinExistence type="predicted"/>
<keyword evidence="6" id="KW-1185">Reference proteome</keyword>